<evidence type="ECO:0000256" key="2">
    <source>
        <dbReference type="SAM" id="MobiDB-lite"/>
    </source>
</evidence>
<accession>A0A699H9N8</accession>
<evidence type="ECO:0008006" key="4">
    <source>
        <dbReference type="Google" id="ProtNLM"/>
    </source>
</evidence>
<reference evidence="3" key="1">
    <citation type="journal article" date="2019" name="Sci. Rep.">
        <title>Draft genome of Tanacetum cinerariifolium, the natural source of mosquito coil.</title>
        <authorList>
            <person name="Yamashiro T."/>
            <person name="Shiraishi A."/>
            <person name="Satake H."/>
            <person name="Nakayama K."/>
        </authorList>
    </citation>
    <scope>NUCLEOTIDE SEQUENCE</scope>
</reference>
<gene>
    <name evidence="3" type="ORF">Tci_292981</name>
</gene>
<proteinExistence type="predicted"/>
<feature type="region of interest" description="Disordered" evidence="2">
    <location>
        <begin position="157"/>
        <end position="275"/>
    </location>
</feature>
<feature type="compositionally biased region" description="Basic and acidic residues" evidence="2">
    <location>
        <begin position="190"/>
        <end position="200"/>
    </location>
</feature>
<dbReference type="AlphaFoldDB" id="A0A699H9N8"/>
<comment type="caution">
    <text evidence="3">The sequence shown here is derived from an EMBL/GenBank/DDBJ whole genome shotgun (WGS) entry which is preliminary data.</text>
</comment>
<name>A0A699H9N8_TANCI</name>
<sequence length="461" mass="51607">MGRDTIQLENAVSTISQEYLLGFTSEYGIPESLHLEFPGLEDPIVEFLEGKVGVYRWMSFSERPGKNTPQCYTKPLDSLKNWNNRFFGVNDRVFPTVADWRTSAPKDQMPPVGSYSATDLDQCSHSCQSENETRPRAAHEVPLLTTTANRVIDMEDMTGASGSSRTPFTVEKSPLDFSNEDPSPLITKSIRAEEQGKDEFSQGAAPVGNPSYTGVAPEQDLEKETVDTGSLVSKRHCKRGPDEAEVNAPPKVLRKDYVASHPSPPTEYPRGEINGFHRNRDGYHCFRTCDTRDSRSYEGRESSKKVVVMKDPDSKKSISFTSMVGSPGSIYQPGWGVTNNCRLDTPAACQDMVDHKVAPGLRFEQETKLLKKTVAQVARRDQRIEVREKHIRNLEALLEAEVDMKGAAEAKNVELAKELESLRAQIMGEERIKAAFEEFKKYEDDRLSSRCAEIDARLDAL</sequence>
<evidence type="ECO:0000256" key="1">
    <source>
        <dbReference type="SAM" id="Coils"/>
    </source>
</evidence>
<keyword evidence="1" id="KW-0175">Coiled coil</keyword>
<protein>
    <recommendedName>
        <fullName evidence="4">Transposase (Putative), gypsy type</fullName>
    </recommendedName>
</protein>
<feature type="coiled-coil region" evidence="1">
    <location>
        <begin position="405"/>
        <end position="432"/>
    </location>
</feature>
<dbReference type="EMBL" id="BKCJ010095378">
    <property type="protein sequence ID" value="GEX21006.1"/>
    <property type="molecule type" value="Genomic_DNA"/>
</dbReference>
<organism evidence="3">
    <name type="scientific">Tanacetum cinerariifolium</name>
    <name type="common">Dalmatian daisy</name>
    <name type="synonym">Chrysanthemum cinerariifolium</name>
    <dbReference type="NCBI Taxonomy" id="118510"/>
    <lineage>
        <taxon>Eukaryota</taxon>
        <taxon>Viridiplantae</taxon>
        <taxon>Streptophyta</taxon>
        <taxon>Embryophyta</taxon>
        <taxon>Tracheophyta</taxon>
        <taxon>Spermatophyta</taxon>
        <taxon>Magnoliopsida</taxon>
        <taxon>eudicotyledons</taxon>
        <taxon>Gunneridae</taxon>
        <taxon>Pentapetalae</taxon>
        <taxon>asterids</taxon>
        <taxon>campanulids</taxon>
        <taxon>Asterales</taxon>
        <taxon>Asteraceae</taxon>
        <taxon>Asteroideae</taxon>
        <taxon>Anthemideae</taxon>
        <taxon>Anthemidinae</taxon>
        <taxon>Tanacetum</taxon>
    </lineage>
</organism>
<evidence type="ECO:0000313" key="3">
    <source>
        <dbReference type="EMBL" id="GEX21006.1"/>
    </source>
</evidence>